<gene>
    <name evidence="4" type="ORF">DPMN_124493</name>
    <name evidence="5" type="ORF">DPMN_126039</name>
</gene>
<evidence type="ECO:0000256" key="1">
    <source>
        <dbReference type="ARBA" id="ARBA00022679"/>
    </source>
</evidence>
<reference evidence="5" key="1">
    <citation type="journal article" date="2019" name="bioRxiv">
        <title>The Genome of the Zebra Mussel, Dreissena polymorpha: A Resource for Invasive Species Research.</title>
        <authorList>
            <person name="McCartney M.A."/>
            <person name="Auch B."/>
            <person name="Kono T."/>
            <person name="Mallez S."/>
            <person name="Zhang Y."/>
            <person name="Obille A."/>
            <person name="Becker A."/>
            <person name="Abrahante J.E."/>
            <person name="Garbe J."/>
            <person name="Badalamenti J.P."/>
            <person name="Herman A."/>
            <person name="Mangelson H."/>
            <person name="Liachko I."/>
            <person name="Sullivan S."/>
            <person name="Sone E.D."/>
            <person name="Koren S."/>
            <person name="Silverstein K.A.T."/>
            <person name="Beckman K.B."/>
            <person name="Gohl D.M."/>
        </authorList>
    </citation>
    <scope>NUCLEOTIDE SEQUENCE</scope>
    <source>
        <strain evidence="5">Duluth1</strain>
        <tissue evidence="5">Whole animal</tissue>
    </source>
</reference>
<dbReference type="InterPro" id="IPR015433">
    <property type="entry name" value="PI3/4_kinase"/>
</dbReference>
<dbReference type="GO" id="GO:0043491">
    <property type="term" value="P:phosphatidylinositol 3-kinase/protein kinase B signal transduction"/>
    <property type="evidence" value="ECO:0007669"/>
    <property type="project" value="TreeGrafter"/>
</dbReference>
<dbReference type="PANTHER" id="PTHR10048:SF118">
    <property type="entry name" value="PI-3 KINASE"/>
    <property type="match status" value="1"/>
</dbReference>
<evidence type="ECO:0000256" key="2">
    <source>
        <dbReference type="ARBA" id="ARBA00022777"/>
    </source>
</evidence>
<dbReference type="GO" id="GO:0048015">
    <property type="term" value="P:phosphatidylinositol-mediated signaling"/>
    <property type="evidence" value="ECO:0007669"/>
    <property type="project" value="TreeGrafter"/>
</dbReference>
<evidence type="ECO:0000259" key="3">
    <source>
        <dbReference type="PROSITE" id="PS50290"/>
    </source>
</evidence>
<organism evidence="5 6">
    <name type="scientific">Dreissena polymorpha</name>
    <name type="common">Zebra mussel</name>
    <name type="synonym">Mytilus polymorpha</name>
    <dbReference type="NCBI Taxonomy" id="45954"/>
    <lineage>
        <taxon>Eukaryota</taxon>
        <taxon>Metazoa</taxon>
        <taxon>Spiralia</taxon>
        <taxon>Lophotrochozoa</taxon>
        <taxon>Mollusca</taxon>
        <taxon>Bivalvia</taxon>
        <taxon>Autobranchia</taxon>
        <taxon>Heteroconchia</taxon>
        <taxon>Euheterodonta</taxon>
        <taxon>Imparidentia</taxon>
        <taxon>Neoheterodontei</taxon>
        <taxon>Myida</taxon>
        <taxon>Dreissenoidea</taxon>
        <taxon>Dreissenidae</taxon>
        <taxon>Dreissena</taxon>
    </lineage>
</organism>
<name>A0A9D4JXR7_DREPO</name>
<accession>A0A9D4JXR7</accession>
<keyword evidence="6" id="KW-1185">Reference proteome</keyword>
<feature type="domain" description="PI3K/PI4K catalytic" evidence="3">
    <location>
        <begin position="1"/>
        <end position="58"/>
    </location>
</feature>
<dbReference type="GO" id="GO:0035005">
    <property type="term" value="F:1-phosphatidylinositol-4-phosphate 3-kinase activity"/>
    <property type="evidence" value="ECO:0007669"/>
    <property type="project" value="TreeGrafter"/>
</dbReference>
<dbReference type="GO" id="GO:0016477">
    <property type="term" value="P:cell migration"/>
    <property type="evidence" value="ECO:0007669"/>
    <property type="project" value="TreeGrafter"/>
</dbReference>
<reference evidence="5" key="2">
    <citation type="submission" date="2020-11" db="EMBL/GenBank/DDBJ databases">
        <authorList>
            <person name="McCartney M.A."/>
            <person name="Auch B."/>
            <person name="Kono T."/>
            <person name="Mallez S."/>
            <person name="Becker A."/>
            <person name="Gohl D.M."/>
            <person name="Silverstein K.A.T."/>
            <person name="Koren S."/>
            <person name="Bechman K.B."/>
            <person name="Herman A."/>
            <person name="Abrahante J.E."/>
            <person name="Garbe J."/>
        </authorList>
    </citation>
    <scope>NUCLEOTIDE SEQUENCE</scope>
    <source>
        <strain evidence="5">Duluth1</strain>
        <tissue evidence="5">Whole animal</tissue>
    </source>
</reference>
<dbReference type="SUPFAM" id="SSF56112">
    <property type="entry name" value="Protein kinase-like (PK-like)"/>
    <property type="match status" value="1"/>
</dbReference>
<dbReference type="Gene3D" id="1.10.1070.11">
    <property type="entry name" value="Phosphatidylinositol 3-/4-kinase, catalytic domain"/>
    <property type="match status" value="1"/>
</dbReference>
<dbReference type="Pfam" id="PF00454">
    <property type="entry name" value="PI3_PI4_kinase"/>
    <property type="match status" value="1"/>
</dbReference>
<evidence type="ECO:0000313" key="6">
    <source>
        <dbReference type="Proteomes" id="UP000828390"/>
    </source>
</evidence>
<dbReference type="GO" id="GO:0005886">
    <property type="term" value="C:plasma membrane"/>
    <property type="evidence" value="ECO:0007669"/>
    <property type="project" value="TreeGrafter"/>
</dbReference>
<dbReference type="GO" id="GO:0005942">
    <property type="term" value="C:phosphatidylinositol 3-kinase complex"/>
    <property type="evidence" value="ECO:0007669"/>
    <property type="project" value="TreeGrafter"/>
</dbReference>
<dbReference type="InterPro" id="IPR000403">
    <property type="entry name" value="PI3/4_kinase_cat_dom"/>
</dbReference>
<dbReference type="AlphaFoldDB" id="A0A9D4JXR7"/>
<dbReference type="EMBL" id="JAIWYP010000005">
    <property type="protein sequence ID" value="KAH3824208.1"/>
    <property type="molecule type" value="Genomic_DNA"/>
</dbReference>
<dbReference type="InterPro" id="IPR036940">
    <property type="entry name" value="PI3/4_kinase_cat_sf"/>
</dbReference>
<dbReference type="GO" id="GO:0005737">
    <property type="term" value="C:cytoplasm"/>
    <property type="evidence" value="ECO:0007669"/>
    <property type="project" value="TreeGrafter"/>
</dbReference>
<dbReference type="Proteomes" id="UP000828390">
    <property type="component" value="Unassembled WGS sequence"/>
</dbReference>
<evidence type="ECO:0000313" key="5">
    <source>
        <dbReference type="EMBL" id="KAH3824208.1"/>
    </source>
</evidence>
<keyword evidence="1" id="KW-0808">Transferase</keyword>
<keyword evidence="2" id="KW-0418">Kinase</keyword>
<proteinExistence type="predicted"/>
<dbReference type="GO" id="GO:0016303">
    <property type="term" value="F:1-phosphatidylinositol-3-kinase activity"/>
    <property type="evidence" value="ECO:0007669"/>
    <property type="project" value="TreeGrafter"/>
</dbReference>
<dbReference type="PROSITE" id="PS50290">
    <property type="entry name" value="PI3_4_KINASE_3"/>
    <property type="match status" value="1"/>
</dbReference>
<protein>
    <recommendedName>
        <fullName evidence="3">PI3K/PI4K catalytic domain-containing protein</fullName>
    </recommendedName>
</protein>
<dbReference type="InterPro" id="IPR011009">
    <property type="entry name" value="Kinase-like_dom_sf"/>
</dbReference>
<dbReference type="EMBL" id="JAIWYP010000005">
    <property type="protein sequence ID" value="KAH3822703.1"/>
    <property type="molecule type" value="Genomic_DNA"/>
</dbReference>
<dbReference type="PANTHER" id="PTHR10048">
    <property type="entry name" value="PHOSPHATIDYLINOSITOL KINASE"/>
    <property type="match status" value="1"/>
</dbReference>
<evidence type="ECO:0000313" key="4">
    <source>
        <dbReference type="EMBL" id="KAH3822703.1"/>
    </source>
</evidence>
<sequence length="58" mass="6995">MLLILFQVFHIDFGHFLNHKKKKFGINRERVPFVLTEDFVYVIAKGRDQPQKSDEFKE</sequence>
<comment type="caution">
    <text evidence="5">The sequence shown here is derived from an EMBL/GenBank/DDBJ whole genome shotgun (WGS) entry which is preliminary data.</text>
</comment>